<keyword evidence="2" id="KW-0472">Membrane</keyword>
<evidence type="ECO:0000256" key="2">
    <source>
        <dbReference type="SAM" id="Phobius"/>
    </source>
</evidence>
<feature type="region of interest" description="Disordered" evidence="1">
    <location>
        <begin position="1"/>
        <end position="22"/>
    </location>
</feature>
<feature type="transmembrane region" description="Helical" evidence="2">
    <location>
        <begin position="26"/>
        <end position="48"/>
    </location>
</feature>
<keyword evidence="2" id="KW-0812">Transmembrane</keyword>
<reference evidence="3" key="2">
    <citation type="journal article" date="2015" name="Fish Shellfish Immunol.">
        <title>Early steps in the European eel (Anguilla anguilla)-Vibrio vulnificus interaction in the gills: Role of the RtxA13 toxin.</title>
        <authorList>
            <person name="Callol A."/>
            <person name="Pajuelo D."/>
            <person name="Ebbesson L."/>
            <person name="Teles M."/>
            <person name="MacKenzie S."/>
            <person name="Amaro C."/>
        </authorList>
    </citation>
    <scope>NUCLEOTIDE SEQUENCE</scope>
</reference>
<keyword evidence="2" id="KW-1133">Transmembrane helix</keyword>
<name>A0A0E9XX97_ANGAN</name>
<protein>
    <submittedName>
        <fullName evidence="3">Uncharacterized protein</fullName>
    </submittedName>
</protein>
<dbReference type="EMBL" id="GBXM01002264">
    <property type="protein sequence ID" value="JAI06314.1"/>
    <property type="molecule type" value="Transcribed_RNA"/>
</dbReference>
<organism evidence="3">
    <name type="scientific">Anguilla anguilla</name>
    <name type="common">European freshwater eel</name>
    <name type="synonym">Muraena anguilla</name>
    <dbReference type="NCBI Taxonomy" id="7936"/>
    <lineage>
        <taxon>Eukaryota</taxon>
        <taxon>Metazoa</taxon>
        <taxon>Chordata</taxon>
        <taxon>Craniata</taxon>
        <taxon>Vertebrata</taxon>
        <taxon>Euteleostomi</taxon>
        <taxon>Actinopterygii</taxon>
        <taxon>Neopterygii</taxon>
        <taxon>Teleostei</taxon>
        <taxon>Anguilliformes</taxon>
        <taxon>Anguillidae</taxon>
        <taxon>Anguilla</taxon>
    </lineage>
</organism>
<evidence type="ECO:0000256" key="1">
    <source>
        <dbReference type="SAM" id="MobiDB-lite"/>
    </source>
</evidence>
<proteinExistence type="predicted"/>
<dbReference type="AlphaFoldDB" id="A0A0E9XX97"/>
<sequence>MREREQERESERKRERARERERERDVHLTTLWSDIVYTSFLFFSMYSFDMIIF</sequence>
<accession>A0A0E9XX97</accession>
<reference evidence="3" key="1">
    <citation type="submission" date="2014-11" db="EMBL/GenBank/DDBJ databases">
        <authorList>
            <person name="Amaro Gonzalez C."/>
        </authorList>
    </citation>
    <scope>NUCLEOTIDE SEQUENCE</scope>
</reference>
<evidence type="ECO:0000313" key="3">
    <source>
        <dbReference type="EMBL" id="JAI06314.1"/>
    </source>
</evidence>